<dbReference type="GO" id="GO:0016853">
    <property type="term" value="F:isomerase activity"/>
    <property type="evidence" value="ECO:0007669"/>
    <property type="project" value="UniProtKB-KW"/>
</dbReference>
<keyword evidence="3" id="KW-1185">Reference proteome</keyword>
<dbReference type="AlphaFoldDB" id="A0A2P6VS51"/>
<sequence>MSVEALAALLAPPQRPSPPQGTAVTSSYRSREPTAFRGVTRTLGPIAVCVLRQRHKKHPKIYGFASLEAAARAFDLLTIKRALEKGRSVQGVLNAGSALGTNHPAADYANSDLLRYLASSTRDDCIYGLKQCAKKGHALQPEALLDELRTGVEAARAEAAEKLRMGDPRQSYEITAK</sequence>
<accession>A0A2P6VS51</accession>
<reference evidence="2 3" key="1">
    <citation type="journal article" date="2018" name="Plant J.">
        <title>Genome sequences of Chlorella sorokiniana UTEX 1602 and Micractinium conductrix SAG 241.80: implications to maltose excretion by a green alga.</title>
        <authorList>
            <person name="Arriola M.B."/>
            <person name="Velmurugan N."/>
            <person name="Zhang Y."/>
            <person name="Plunkett M.H."/>
            <person name="Hondzo H."/>
            <person name="Barney B.M."/>
        </authorList>
    </citation>
    <scope>NUCLEOTIDE SEQUENCE [LARGE SCALE GENOMIC DNA]</scope>
    <source>
        <strain evidence="2 3">SAG 241.80</strain>
    </source>
</reference>
<proteinExistence type="predicted"/>
<organism evidence="2 3">
    <name type="scientific">Micractinium conductrix</name>
    <dbReference type="NCBI Taxonomy" id="554055"/>
    <lineage>
        <taxon>Eukaryota</taxon>
        <taxon>Viridiplantae</taxon>
        <taxon>Chlorophyta</taxon>
        <taxon>core chlorophytes</taxon>
        <taxon>Trebouxiophyceae</taxon>
        <taxon>Chlorellales</taxon>
        <taxon>Chlorellaceae</taxon>
        <taxon>Chlorella clade</taxon>
        <taxon>Micractinium</taxon>
    </lineage>
</organism>
<gene>
    <name evidence="2" type="primary">g961</name>
    <name evidence="2" type="ORF">C2E20_0961</name>
</gene>
<evidence type="ECO:0000256" key="1">
    <source>
        <dbReference type="SAM" id="MobiDB-lite"/>
    </source>
</evidence>
<feature type="region of interest" description="Disordered" evidence="1">
    <location>
        <begin position="9"/>
        <end position="31"/>
    </location>
</feature>
<feature type="non-terminal residue" evidence="2">
    <location>
        <position position="177"/>
    </location>
</feature>
<name>A0A2P6VS51_9CHLO</name>
<protein>
    <submittedName>
        <fullName evidence="2">DNA topoisomerase III (Plasmid)</fullName>
    </submittedName>
</protein>
<dbReference type="OrthoDB" id="514413at2759"/>
<evidence type="ECO:0000313" key="2">
    <source>
        <dbReference type="EMBL" id="PSC76919.1"/>
    </source>
</evidence>
<dbReference type="EMBL" id="LHPF02000001">
    <property type="protein sequence ID" value="PSC76919.1"/>
    <property type="molecule type" value="Genomic_DNA"/>
</dbReference>
<evidence type="ECO:0000313" key="3">
    <source>
        <dbReference type="Proteomes" id="UP000239649"/>
    </source>
</evidence>
<dbReference type="Proteomes" id="UP000239649">
    <property type="component" value="Unassembled WGS sequence"/>
</dbReference>
<comment type="caution">
    <text evidence="2">The sequence shown here is derived from an EMBL/GenBank/DDBJ whole genome shotgun (WGS) entry which is preliminary data.</text>
</comment>